<evidence type="ECO:0000313" key="1">
    <source>
        <dbReference type="EMBL" id="RVW20122.1"/>
    </source>
</evidence>
<dbReference type="AlphaFoldDB" id="A0A438CA50"/>
<evidence type="ECO:0000313" key="2">
    <source>
        <dbReference type="Proteomes" id="UP000288805"/>
    </source>
</evidence>
<sequence length="120" mass="13786">MEASHLFGGVQKVAYRQMAAVVSPIVTLVTVIEDPRSRMDKLEQRIKRMRDLDETISWDDIDDMLMDTLPVVFRMLEIERYMGVGCPRIHLKLYNTFIRALGIDEARLLTLFPLSLSGTT</sequence>
<dbReference type="Proteomes" id="UP000288805">
    <property type="component" value="Unassembled WGS sequence"/>
</dbReference>
<name>A0A438CA50_VITVI</name>
<reference evidence="1 2" key="1">
    <citation type="journal article" date="2018" name="PLoS Genet.">
        <title>Population sequencing reveals clonal diversity and ancestral inbreeding in the grapevine cultivar Chardonnay.</title>
        <authorList>
            <person name="Roach M.J."/>
            <person name="Johnson D.L."/>
            <person name="Bohlmann J."/>
            <person name="van Vuuren H.J."/>
            <person name="Jones S.J."/>
            <person name="Pretorius I.S."/>
            <person name="Schmidt S.A."/>
            <person name="Borneman A.R."/>
        </authorList>
    </citation>
    <scope>NUCLEOTIDE SEQUENCE [LARGE SCALE GENOMIC DNA]</scope>
    <source>
        <strain evidence="2">cv. Chardonnay</strain>
        <tissue evidence="1">Leaf</tissue>
    </source>
</reference>
<gene>
    <name evidence="1" type="ORF">CK203_117093</name>
</gene>
<comment type="caution">
    <text evidence="1">The sequence shown here is derived from an EMBL/GenBank/DDBJ whole genome shotgun (WGS) entry which is preliminary data.</text>
</comment>
<protein>
    <submittedName>
        <fullName evidence="1">Uncharacterized protein</fullName>
    </submittedName>
</protein>
<proteinExistence type="predicted"/>
<accession>A0A438CA50</accession>
<dbReference type="EMBL" id="QGNW01002396">
    <property type="protein sequence ID" value="RVW20122.1"/>
    <property type="molecule type" value="Genomic_DNA"/>
</dbReference>
<organism evidence="1 2">
    <name type="scientific">Vitis vinifera</name>
    <name type="common">Grape</name>
    <dbReference type="NCBI Taxonomy" id="29760"/>
    <lineage>
        <taxon>Eukaryota</taxon>
        <taxon>Viridiplantae</taxon>
        <taxon>Streptophyta</taxon>
        <taxon>Embryophyta</taxon>
        <taxon>Tracheophyta</taxon>
        <taxon>Spermatophyta</taxon>
        <taxon>Magnoliopsida</taxon>
        <taxon>eudicotyledons</taxon>
        <taxon>Gunneridae</taxon>
        <taxon>Pentapetalae</taxon>
        <taxon>rosids</taxon>
        <taxon>Vitales</taxon>
        <taxon>Vitaceae</taxon>
        <taxon>Viteae</taxon>
        <taxon>Vitis</taxon>
    </lineage>
</organism>